<dbReference type="Gene3D" id="2.60.120.920">
    <property type="match status" value="1"/>
</dbReference>
<name>A0AA36F1K0_OCTVU</name>
<feature type="domain" description="Brinker DNA-binding" evidence="1">
    <location>
        <begin position="10"/>
        <end position="35"/>
    </location>
</feature>
<accession>A0AA36F1K0</accession>
<evidence type="ECO:0000313" key="2">
    <source>
        <dbReference type="EMBL" id="CAI9720260.1"/>
    </source>
</evidence>
<gene>
    <name evidence="2" type="ORF">OCTVUL_1B014542</name>
</gene>
<dbReference type="InterPro" id="IPR043136">
    <property type="entry name" value="B30.2/SPRY_sf"/>
</dbReference>
<keyword evidence="3" id="KW-1185">Reference proteome</keyword>
<evidence type="ECO:0000259" key="1">
    <source>
        <dbReference type="Pfam" id="PF09607"/>
    </source>
</evidence>
<reference evidence="2" key="1">
    <citation type="submission" date="2023-08" db="EMBL/GenBank/DDBJ databases">
        <authorList>
            <person name="Alioto T."/>
            <person name="Alioto T."/>
            <person name="Gomez Garrido J."/>
        </authorList>
    </citation>
    <scope>NUCLEOTIDE SEQUENCE</scope>
</reference>
<protein>
    <recommendedName>
        <fullName evidence="1">Brinker DNA-binding domain-containing protein</fullName>
    </recommendedName>
</protein>
<dbReference type="InterPro" id="IPR037353">
    <property type="entry name" value="ASH2"/>
</dbReference>
<evidence type="ECO:0000313" key="3">
    <source>
        <dbReference type="Proteomes" id="UP001162480"/>
    </source>
</evidence>
<dbReference type="InterPro" id="IPR018586">
    <property type="entry name" value="Brinker_DNA-bd"/>
</dbReference>
<organism evidence="2 3">
    <name type="scientific">Octopus vulgaris</name>
    <name type="common">Common octopus</name>
    <dbReference type="NCBI Taxonomy" id="6645"/>
    <lineage>
        <taxon>Eukaryota</taxon>
        <taxon>Metazoa</taxon>
        <taxon>Spiralia</taxon>
        <taxon>Lophotrochozoa</taxon>
        <taxon>Mollusca</taxon>
        <taxon>Cephalopoda</taxon>
        <taxon>Coleoidea</taxon>
        <taxon>Octopodiformes</taxon>
        <taxon>Octopoda</taxon>
        <taxon>Incirrata</taxon>
        <taxon>Octopodidae</taxon>
        <taxon>Octopus</taxon>
    </lineage>
</organism>
<dbReference type="InterPro" id="IPR013320">
    <property type="entry name" value="ConA-like_dom_sf"/>
</dbReference>
<dbReference type="AlphaFoldDB" id="A0AA36F1K0"/>
<dbReference type="Pfam" id="PF09607">
    <property type="entry name" value="BrkDBD"/>
    <property type="match status" value="1"/>
</dbReference>
<dbReference type="PANTHER" id="PTHR10598:SF0">
    <property type="entry name" value="SET1_ASH2 HISTONE METHYLTRANSFERASE COMPLEX SUBUNIT ASH2"/>
    <property type="match status" value="1"/>
</dbReference>
<sequence>MAPSDKQWKYEAGFKLKVVAYAKSDNNCAAAREYSPLVKFKSHLYYEEKDYVSEAEKNLQISPGSKLITYKNGEIQGIMFTDIFEGVYHPSVSLYKNATVSVNFGPNFKYPPKDCGPYTPMSRAAGEAMVEYSLADVIYHIENEGNTPEF</sequence>
<dbReference type="GO" id="GO:0048188">
    <property type="term" value="C:Set1C/COMPASS complex"/>
    <property type="evidence" value="ECO:0007669"/>
    <property type="project" value="InterPro"/>
</dbReference>
<dbReference type="GO" id="GO:0000976">
    <property type="term" value="F:transcription cis-regulatory region binding"/>
    <property type="evidence" value="ECO:0007669"/>
    <property type="project" value="TreeGrafter"/>
</dbReference>
<proteinExistence type="predicted"/>
<dbReference type="SUPFAM" id="SSF49899">
    <property type="entry name" value="Concanavalin A-like lectins/glucanases"/>
    <property type="match status" value="1"/>
</dbReference>
<dbReference type="PANTHER" id="PTHR10598">
    <property type="entry name" value="SET1/ASH2 HISTONE METHYLTRANSFERASE COMPLEX SUBUNIT ASH2"/>
    <property type="match status" value="1"/>
</dbReference>
<dbReference type="EMBL" id="OX597816">
    <property type="protein sequence ID" value="CAI9720260.1"/>
    <property type="molecule type" value="Genomic_DNA"/>
</dbReference>
<dbReference type="Proteomes" id="UP001162480">
    <property type="component" value="Chromosome 3"/>
</dbReference>